<dbReference type="InterPro" id="IPR013783">
    <property type="entry name" value="Ig-like_fold"/>
</dbReference>
<gene>
    <name evidence="3" type="ORF">OFUS_LOCUS23256</name>
</gene>
<dbReference type="CDD" id="cd00063">
    <property type="entry name" value="FN3"/>
    <property type="match status" value="1"/>
</dbReference>
<feature type="chain" id="PRO_5043870986" evidence="2">
    <location>
        <begin position="23"/>
        <end position="134"/>
    </location>
</feature>
<dbReference type="AlphaFoldDB" id="A0A8J1XJ34"/>
<reference evidence="3" key="1">
    <citation type="submission" date="2022-03" db="EMBL/GenBank/DDBJ databases">
        <authorList>
            <person name="Martin C."/>
        </authorList>
    </citation>
    <scope>NUCLEOTIDE SEQUENCE</scope>
</reference>
<dbReference type="Pfam" id="PF00041">
    <property type="entry name" value="fn3"/>
    <property type="match status" value="1"/>
</dbReference>
<feature type="non-terminal residue" evidence="3">
    <location>
        <position position="134"/>
    </location>
</feature>
<accession>A0A8J1XJ34</accession>
<evidence type="ECO:0000256" key="2">
    <source>
        <dbReference type="SAM" id="SignalP"/>
    </source>
</evidence>
<evidence type="ECO:0000313" key="3">
    <source>
        <dbReference type="EMBL" id="CAH1799213.1"/>
    </source>
</evidence>
<feature type="region of interest" description="Disordered" evidence="1">
    <location>
        <begin position="101"/>
        <end position="134"/>
    </location>
</feature>
<dbReference type="Proteomes" id="UP000749559">
    <property type="component" value="Unassembled WGS sequence"/>
</dbReference>
<evidence type="ECO:0000256" key="1">
    <source>
        <dbReference type="SAM" id="MobiDB-lite"/>
    </source>
</evidence>
<comment type="caution">
    <text evidence="3">The sequence shown here is derived from an EMBL/GenBank/DDBJ whole genome shotgun (WGS) entry which is preliminary data.</text>
</comment>
<dbReference type="InterPro" id="IPR036116">
    <property type="entry name" value="FN3_sf"/>
</dbReference>
<evidence type="ECO:0000313" key="4">
    <source>
        <dbReference type="Proteomes" id="UP000749559"/>
    </source>
</evidence>
<dbReference type="InterPro" id="IPR003961">
    <property type="entry name" value="FN3_dom"/>
</dbReference>
<dbReference type="SUPFAM" id="SSF49265">
    <property type="entry name" value="Fibronectin type III"/>
    <property type="match status" value="1"/>
</dbReference>
<organism evidence="3 4">
    <name type="scientific">Owenia fusiformis</name>
    <name type="common">Polychaete worm</name>
    <dbReference type="NCBI Taxonomy" id="6347"/>
    <lineage>
        <taxon>Eukaryota</taxon>
        <taxon>Metazoa</taxon>
        <taxon>Spiralia</taxon>
        <taxon>Lophotrochozoa</taxon>
        <taxon>Annelida</taxon>
        <taxon>Polychaeta</taxon>
        <taxon>Sedentaria</taxon>
        <taxon>Canalipalpata</taxon>
        <taxon>Sabellida</taxon>
        <taxon>Oweniida</taxon>
        <taxon>Oweniidae</taxon>
        <taxon>Owenia</taxon>
    </lineage>
</organism>
<dbReference type="PROSITE" id="PS50853">
    <property type="entry name" value="FN3"/>
    <property type="match status" value="1"/>
</dbReference>
<dbReference type="EMBL" id="CAIIXF020000011">
    <property type="protein sequence ID" value="CAH1799213.1"/>
    <property type="molecule type" value="Genomic_DNA"/>
</dbReference>
<keyword evidence="2" id="KW-0732">Signal</keyword>
<protein>
    <submittedName>
        <fullName evidence="3">Uncharacterized protein</fullName>
    </submittedName>
</protein>
<keyword evidence="4" id="KW-1185">Reference proteome</keyword>
<dbReference type="Gene3D" id="2.60.40.10">
    <property type="entry name" value="Immunoglobulins"/>
    <property type="match status" value="1"/>
</dbReference>
<sequence length="134" mass="14600">MVAVMTIWIFHILVIGLCVTNATSPDVPNSVNIKGVTSNSITIEIITIGTGTHYTAVYQQESTTKSVTFQSTGTSTTHIIDGLIPFTNYTFCVFTIVKESGKDDQNSTTCERSDPEHVATKRGPVEDIEIKDIT</sequence>
<proteinExistence type="predicted"/>
<name>A0A8J1XJ34_OWEFU</name>
<feature type="signal peptide" evidence="2">
    <location>
        <begin position="1"/>
        <end position="22"/>
    </location>
</feature>
<dbReference type="SMART" id="SM00060">
    <property type="entry name" value="FN3"/>
    <property type="match status" value="1"/>
</dbReference>